<reference evidence="3" key="1">
    <citation type="submission" date="2011-11" db="EMBL/GenBank/DDBJ databases">
        <title>The Genome Sequence of Fusarium oxysporum PHW808.</title>
        <authorList>
            <consortium name="The Broad Institute Genome Sequencing Platform"/>
            <person name="Ma L.-J."/>
            <person name="Gale L.R."/>
            <person name="Schwartz D.C."/>
            <person name="Zhou S."/>
            <person name="Corby-Kistler H."/>
            <person name="Young S.K."/>
            <person name="Zeng Q."/>
            <person name="Gargeya S."/>
            <person name="Fitzgerald M."/>
            <person name="Haas B."/>
            <person name="Abouelleil A."/>
            <person name="Alvarado L."/>
            <person name="Arachchi H.M."/>
            <person name="Berlin A."/>
            <person name="Brown A."/>
            <person name="Chapman S.B."/>
            <person name="Chen Z."/>
            <person name="Dunbar C."/>
            <person name="Freedman E."/>
            <person name="Gearin G."/>
            <person name="Goldberg J."/>
            <person name="Griggs A."/>
            <person name="Gujja S."/>
            <person name="Heiman D."/>
            <person name="Howarth C."/>
            <person name="Larson L."/>
            <person name="Lui A."/>
            <person name="MacDonald P.J.P."/>
            <person name="Montmayeur A."/>
            <person name="Murphy C."/>
            <person name="Neiman D."/>
            <person name="Pearson M."/>
            <person name="Priest M."/>
            <person name="Roberts A."/>
            <person name="Saif S."/>
            <person name="Shea T."/>
            <person name="Shenoy N."/>
            <person name="Sisk P."/>
            <person name="Stolte C."/>
            <person name="Sykes S."/>
            <person name="Wortman J."/>
            <person name="Nusbaum C."/>
            <person name="Birren B."/>
        </authorList>
    </citation>
    <scope>NUCLEOTIDE SEQUENCE [LARGE SCALE GENOMIC DNA]</scope>
    <source>
        <strain evidence="3">54008</strain>
    </source>
</reference>
<reference evidence="3" key="2">
    <citation type="submission" date="2014-03" db="EMBL/GenBank/DDBJ databases">
        <title>The Genome Annotation of Fusarium oxysporum PHW808.</title>
        <authorList>
            <consortium name="The Broad Institute Genomics Platform"/>
            <person name="Ma L.-J."/>
            <person name="Corby-Kistler H."/>
            <person name="Broz K."/>
            <person name="Gale L.R."/>
            <person name="Jonkers W."/>
            <person name="O'Donnell K."/>
            <person name="Ploetz R."/>
            <person name="Steinberg C."/>
            <person name="Schwartz D.C."/>
            <person name="VanEtten H."/>
            <person name="Zhou S."/>
            <person name="Young S.K."/>
            <person name="Zeng Q."/>
            <person name="Gargeya S."/>
            <person name="Fitzgerald M."/>
            <person name="Abouelleil A."/>
            <person name="Alvarado L."/>
            <person name="Chapman S.B."/>
            <person name="Gainer-Dewar J."/>
            <person name="Goldberg J."/>
            <person name="Griggs A."/>
            <person name="Gujja S."/>
            <person name="Hansen M."/>
            <person name="Howarth C."/>
            <person name="Imamovic A."/>
            <person name="Ireland A."/>
            <person name="Larimer J."/>
            <person name="McCowan C."/>
            <person name="Murphy C."/>
            <person name="Pearson M."/>
            <person name="Poon T.W."/>
            <person name="Priest M."/>
            <person name="Roberts A."/>
            <person name="Saif S."/>
            <person name="Shea T."/>
            <person name="Sykes S."/>
            <person name="Wortman J."/>
            <person name="Nusbaum C."/>
            <person name="Birren B."/>
        </authorList>
    </citation>
    <scope>NUCLEOTIDE SEQUENCE</scope>
    <source>
        <strain evidence="3">54008</strain>
    </source>
</reference>
<organism evidence="3">
    <name type="scientific">Fusarium oxysporum f. sp. conglutinans race 2 54008</name>
    <dbReference type="NCBI Taxonomy" id="1089457"/>
    <lineage>
        <taxon>Eukaryota</taxon>
        <taxon>Fungi</taxon>
        <taxon>Dikarya</taxon>
        <taxon>Ascomycota</taxon>
        <taxon>Pezizomycotina</taxon>
        <taxon>Sordariomycetes</taxon>
        <taxon>Hypocreomycetidae</taxon>
        <taxon>Hypocreales</taxon>
        <taxon>Nectriaceae</taxon>
        <taxon>Fusarium</taxon>
        <taxon>Fusarium oxysporum species complex</taxon>
    </lineage>
</organism>
<keyword evidence="2" id="KW-0472">Membrane</keyword>
<proteinExistence type="predicted"/>
<gene>
    <name evidence="3" type="ORF">FOPG_18687</name>
</gene>
<keyword evidence="2" id="KW-0812">Transmembrane</keyword>
<dbReference type="HOGENOM" id="CLU_2263922_0_0_1"/>
<dbReference type="EMBL" id="KK033763">
    <property type="protein sequence ID" value="EXL65073.1"/>
    <property type="molecule type" value="Genomic_DNA"/>
</dbReference>
<dbReference type="AlphaFoldDB" id="X0GP36"/>
<protein>
    <submittedName>
        <fullName evidence="3">Uncharacterized protein</fullName>
    </submittedName>
</protein>
<feature type="transmembrane region" description="Helical" evidence="2">
    <location>
        <begin position="12"/>
        <end position="38"/>
    </location>
</feature>
<feature type="region of interest" description="Disordered" evidence="1">
    <location>
        <begin position="53"/>
        <end position="103"/>
    </location>
</feature>
<dbReference type="Proteomes" id="UP000030676">
    <property type="component" value="Unassembled WGS sequence"/>
</dbReference>
<evidence type="ECO:0000313" key="3">
    <source>
        <dbReference type="EMBL" id="EXL65073.1"/>
    </source>
</evidence>
<evidence type="ECO:0000256" key="2">
    <source>
        <dbReference type="SAM" id="Phobius"/>
    </source>
</evidence>
<sequence>MSGDSAEHIASALSLGFSMGVWLALAIHAIGIEVYLHLTPAATERLRRISYQRQQERGFKNPGSSGLTSDRLGDAERWRPGNGAAAYPPTKRHNSGSSCVAAA</sequence>
<evidence type="ECO:0000256" key="1">
    <source>
        <dbReference type="SAM" id="MobiDB-lite"/>
    </source>
</evidence>
<keyword evidence="2" id="KW-1133">Transmembrane helix</keyword>
<name>X0GP36_FUSOX</name>
<accession>X0GP36</accession>